<dbReference type="HOGENOM" id="CLU_3377020_0_0_1"/>
<organism evidence="1 2">
    <name type="scientific">Botryotinia fuckeliana (strain T4)</name>
    <name type="common">Noble rot fungus</name>
    <name type="synonym">Botrytis cinerea</name>
    <dbReference type="NCBI Taxonomy" id="999810"/>
    <lineage>
        <taxon>Eukaryota</taxon>
        <taxon>Fungi</taxon>
        <taxon>Dikarya</taxon>
        <taxon>Ascomycota</taxon>
        <taxon>Pezizomycotina</taxon>
        <taxon>Leotiomycetes</taxon>
        <taxon>Helotiales</taxon>
        <taxon>Sclerotiniaceae</taxon>
        <taxon>Botrytis</taxon>
    </lineage>
</organism>
<dbReference type="AlphaFoldDB" id="G2YXL0"/>
<gene>
    <name evidence="1" type="ORF">BofuT4_uP147910.1</name>
</gene>
<evidence type="ECO:0000313" key="2">
    <source>
        <dbReference type="Proteomes" id="UP000008177"/>
    </source>
</evidence>
<evidence type="ECO:0000313" key="1">
    <source>
        <dbReference type="EMBL" id="CCD56181.1"/>
    </source>
</evidence>
<dbReference type="InParanoid" id="G2YXL0"/>
<protein>
    <submittedName>
        <fullName evidence="1">Uncharacterized protein</fullName>
    </submittedName>
</protein>
<dbReference type="EMBL" id="FQ790359">
    <property type="protein sequence ID" value="CCD56181.1"/>
    <property type="molecule type" value="Genomic_DNA"/>
</dbReference>
<sequence length="34" mass="3959">MTLTAPQRTNLKNQTMCSVKVEIKKRMLKIRIPS</sequence>
<dbReference type="Proteomes" id="UP000008177">
    <property type="component" value="Unplaced contigs"/>
</dbReference>
<name>G2YXL0_BOTF4</name>
<accession>G2YXL0</accession>
<reference evidence="2" key="1">
    <citation type="journal article" date="2011" name="PLoS Genet.">
        <title>Genomic analysis of the necrotrophic fungal pathogens Sclerotinia sclerotiorum and Botrytis cinerea.</title>
        <authorList>
            <person name="Amselem J."/>
            <person name="Cuomo C.A."/>
            <person name="van Kan J.A."/>
            <person name="Viaud M."/>
            <person name="Benito E.P."/>
            <person name="Couloux A."/>
            <person name="Coutinho P.M."/>
            <person name="de Vries R.P."/>
            <person name="Dyer P.S."/>
            <person name="Fillinger S."/>
            <person name="Fournier E."/>
            <person name="Gout L."/>
            <person name="Hahn M."/>
            <person name="Kohn L."/>
            <person name="Lapalu N."/>
            <person name="Plummer K.M."/>
            <person name="Pradier J.M."/>
            <person name="Quevillon E."/>
            <person name="Sharon A."/>
            <person name="Simon A."/>
            <person name="ten Have A."/>
            <person name="Tudzynski B."/>
            <person name="Tudzynski P."/>
            <person name="Wincker P."/>
            <person name="Andrew M."/>
            <person name="Anthouard V."/>
            <person name="Beever R.E."/>
            <person name="Beffa R."/>
            <person name="Benoit I."/>
            <person name="Bouzid O."/>
            <person name="Brault B."/>
            <person name="Chen Z."/>
            <person name="Choquer M."/>
            <person name="Collemare J."/>
            <person name="Cotton P."/>
            <person name="Danchin E.G."/>
            <person name="Da Silva C."/>
            <person name="Gautier A."/>
            <person name="Giraud C."/>
            <person name="Giraud T."/>
            <person name="Gonzalez C."/>
            <person name="Grossetete S."/>
            <person name="Guldener U."/>
            <person name="Henrissat B."/>
            <person name="Howlett B.J."/>
            <person name="Kodira C."/>
            <person name="Kretschmer M."/>
            <person name="Lappartient A."/>
            <person name="Leroch M."/>
            <person name="Levis C."/>
            <person name="Mauceli E."/>
            <person name="Neuveglise C."/>
            <person name="Oeser B."/>
            <person name="Pearson M."/>
            <person name="Poulain J."/>
            <person name="Poussereau N."/>
            <person name="Quesneville H."/>
            <person name="Rascle C."/>
            <person name="Schumacher J."/>
            <person name="Segurens B."/>
            <person name="Sexton A."/>
            <person name="Silva E."/>
            <person name="Sirven C."/>
            <person name="Soanes D.M."/>
            <person name="Talbot N.J."/>
            <person name="Templeton M."/>
            <person name="Yandava C."/>
            <person name="Yarden O."/>
            <person name="Zeng Q."/>
            <person name="Rollins J.A."/>
            <person name="Lebrun M.H."/>
            <person name="Dickman M."/>
        </authorList>
    </citation>
    <scope>NUCLEOTIDE SEQUENCE [LARGE SCALE GENOMIC DNA]</scope>
    <source>
        <strain evidence="2">T4</strain>
    </source>
</reference>
<proteinExistence type="predicted"/>